<dbReference type="Proteomes" id="UP000031620">
    <property type="component" value="Chromosome"/>
</dbReference>
<sequence length="144" mass="16607">MEIKETTDITSPIFDDAFQIRMAVFVQEQHVPEDLERDHHERGAHHFVGYVDGKPVATVRVREHLEEWRIQRVATLKDNRKHGYAGQIIEAIVAQARQQDSIKKVVLDGQITAIEFYEHLGFQAVGSIFTEAGILHRHMQLTIR</sequence>
<dbReference type="PROSITE" id="PS51186">
    <property type="entry name" value="GNAT"/>
    <property type="match status" value="1"/>
</dbReference>
<dbReference type="SUPFAM" id="SSF55729">
    <property type="entry name" value="Acyl-CoA N-acyltransferases (Nat)"/>
    <property type="match status" value="1"/>
</dbReference>
<dbReference type="AlphaFoldDB" id="A0A0A1GZR0"/>
<evidence type="ECO:0000259" key="1">
    <source>
        <dbReference type="PROSITE" id="PS51186"/>
    </source>
</evidence>
<protein>
    <submittedName>
        <fullName evidence="2">GNAT family acetyltransferase</fullName>
    </submittedName>
</protein>
<dbReference type="STRING" id="1291742.LOOC260_119780"/>
<proteinExistence type="predicted"/>
<organism evidence="2 3">
    <name type="scientific">Paucilactobacillus hokkaidonensis JCM 18461</name>
    <dbReference type="NCBI Taxonomy" id="1291742"/>
    <lineage>
        <taxon>Bacteria</taxon>
        <taxon>Bacillati</taxon>
        <taxon>Bacillota</taxon>
        <taxon>Bacilli</taxon>
        <taxon>Lactobacillales</taxon>
        <taxon>Lactobacillaceae</taxon>
        <taxon>Paucilactobacillus</taxon>
    </lineage>
</organism>
<dbReference type="HOGENOM" id="CLU_056607_6_2_9"/>
<dbReference type="EMBL" id="AP014680">
    <property type="protein sequence ID" value="BAP86484.1"/>
    <property type="molecule type" value="Genomic_DNA"/>
</dbReference>
<name>A0A0A1GZR0_9LACO</name>
<dbReference type="CDD" id="cd04301">
    <property type="entry name" value="NAT_SF"/>
    <property type="match status" value="1"/>
</dbReference>
<keyword evidence="2" id="KW-0808">Transferase</keyword>
<accession>A0A0A1GZR0</accession>
<evidence type="ECO:0000313" key="3">
    <source>
        <dbReference type="Proteomes" id="UP000031620"/>
    </source>
</evidence>
<evidence type="ECO:0000313" key="2">
    <source>
        <dbReference type="EMBL" id="BAP86484.1"/>
    </source>
</evidence>
<dbReference type="KEGG" id="lho:LOOC260_119780"/>
<gene>
    <name evidence="2" type="ORF">LOOC260_119780</name>
</gene>
<reference evidence="2 3" key="1">
    <citation type="submission" date="2014-11" db="EMBL/GenBank/DDBJ databases">
        <title>Complete genome sequence and analysis of Lactobacillus hokkaidonensis LOOC260T.</title>
        <authorList>
            <person name="Tanizawa Y."/>
            <person name="Tohno M."/>
            <person name="Kaminuma E."/>
            <person name="Nakamura Y."/>
            <person name="Arita M."/>
        </authorList>
    </citation>
    <scope>NUCLEOTIDE SEQUENCE [LARGE SCALE GENOMIC DNA]</scope>
    <source>
        <strain evidence="2 3">LOOC260</strain>
    </source>
</reference>
<dbReference type="Pfam" id="PF13673">
    <property type="entry name" value="Acetyltransf_10"/>
    <property type="match status" value="1"/>
</dbReference>
<dbReference type="Gene3D" id="3.40.630.30">
    <property type="match status" value="1"/>
</dbReference>
<dbReference type="InterPro" id="IPR000182">
    <property type="entry name" value="GNAT_dom"/>
</dbReference>
<dbReference type="InterPro" id="IPR016181">
    <property type="entry name" value="Acyl_CoA_acyltransferase"/>
</dbReference>
<dbReference type="RefSeq" id="WP_041094587.1">
    <property type="nucleotide sequence ID" value="NZ_AP014680.1"/>
</dbReference>
<feature type="domain" description="N-acetyltransferase" evidence="1">
    <location>
        <begin position="1"/>
        <end position="144"/>
    </location>
</feature>
<dbReference type="GO" id="GO:0016747">
    <property type="term" value="F:acyltransferase activity, transferring groups other than amino-acyl groups"/>
    <property type="evidence" value="ECO:0007669"/>
    <property type="project" value="InterPro"/>
</dbReference>